<feature type="compositionally biased region" description="Basic and acidic residues" evidence="1">
    <location>
        <begin position="228"/>
        <end position="300"/>
    </location>
</feature>
<dbReference type="AlphaFoldDB" id="A0A9J7KTF7"/>
<reference evidence="3" key="2">
    <citation type="submission" date="2025-08" db="UniProtKB">
        <authorList>
            <consortium name="RefSeq"/>
        </authorList>
    </citation>
    <scope>IDENTIFICATION</scope>
    <source>
        <strain evidence="3">S238N-H82</strain>
        <tissue evidence="3">Testes</tissue>
    </source>
</reference>
<feature type="compositionally biased region" description="Basic and acidic residues" evidence="1">
    <location>
        <begin position="334"/>
        <end position="356"/>
    </location>
</feature>
<dbReference type="Proteomes" id="UP000001554">
    <property type="component" value="Chromosome 3"/>
</dbReference>
<dbReference type="GeneID" id="118411798"/>
<feature type="region of interest" description="Disordered" evidence="1">
    <location>
        <begin position="1"/>
        <end position="68"/>
    </location>
</feature>
<protein>
    <submittedName>
        <fullName evidence="3">Uncharacterized protein LOC118411798</fullName>
    </submittedName>
</protein>
<feature type="region of interest" description="Disordered" evidence="1">
    <location>
        <begin position="194"/>
        <end position="370"/>
    </location>
</feature>
<keyword evidence="2" id="KW-1185">Reference proteome</keyword>
<evidence type="ECO:0000313" key="3">
    <source>
        <dbReference type="RefSeq" id="XP_035670177.1"/>
    </source>
</evidence>
<organism evidence="2 3">
    <name type="scientific">Branchiostoma floridae</name>
    <name type="common">Florida lancelet</name>
    <name type="synonym">Amphioxus</name>
    <dbReference type="NCBI Taxonomy" id="7739"/>
    <lineage>
        <taxon>Eukaryota</taxon>
        <taxon>Metazoa</taxon>
        <taxon>Chordata</taxon>
        <taxon>Cephalochordata</taxon>
        <taxon>Leptocardii</taxon>
        <taxon>Amphioxiformes</taxon>
        <taxon>Branchiostomatidae</taxon>
        <taxon>Branchiostoma</taxon>
    </lineage>
</organism>
<gene>
    <name evidence="3" type="primary">LOC118411798</name>
</gene>
<reference evidence="2" key="1">
    <citation type="journal article" date="2020" name="Nat. Ecol. Evol.">
        <title>Deeply conserved synteny resolves early events in vertebrate evolution.</title>
        <authorList>
            <person name="Simakov O."/>
            <person name="Marletaz F."/>
            <person name="Yue J.X."/>
            <person name="O'Connell B."/>
            <person name="Jenkins J."/>
            <person name="Brandt A."/>
            <person name="Calef R."/>
            <person name="Tung C.H."/>
            <person name="Huang T.K."/>
            <person name="Schmutz J."/>
            <person name="Satoh N."/>
            <person name="Yu J.K."/>
            <person name="Putnam N.H."/>
            <person name="Green R.E."/>
            <person name="Rokhsar D.S."/>
        </authorList>
    </citation>
    <scope>NUCLEOTIDE SEQUENCE [LARGE SCALE GENOMIC DNA]</scope>
    <source>
        <strain evidence="2">S238N-H82</strain>
    </source>
</reference>
<name>A0A9J7KTF7_BRAFL</name>
<accession>A0A9J7KTF7</accession>
<dbReference type="RefSeq" id="XP_035670177.1">
    <property type="nucleotide sequence ID" value="XM_035814284.1"/>
</dbReference>
<dbReference type="KEGG" id="bfo:118411798"/>
<feature type="region of interest" description="Disordered" evidence="1">
    <location>
        <begin position="107"/>
        <end position="128"/>
    </location>
</feature>
<feature type="compositionally biased region" description="Basic and acidic residues" evidence="1">
    <location>
        <begin position="19"/>
        <end position="30"/>
    </location>
</feature>
<evidence type="ECO:0000313" key="2">
    <source>
        <dbReference type="Proteomes" id="UP000001554"/>
    </source>
</evidence>
<evidence type="ECO:0000256" key="1">
    <source>
        <dbReference type="SAM" id="MobiDB-lite"/>
    </source>
</evidence>
<proteinExistence type="predicted"/>
<sequence length="370" mass="42841">MPRRKKRNWTRWDAWIAKQETKKPADEQKLEVTGQEPADDLEVQVRGQEQADDLEVQVRGQQPADDLEVQVRGQADDLEVQVRGQQPADDLEVQVRGQADDLEVQVRGQEPADDQDVEVREQEPADTPEVVETGEWKEEFMFNPFTGNDQLELADQLNLSVERYLNIQERNVPLEAPISPIRIIGDATVFNKRQTRSMSRRHREETTEASQVACIKRKTVLNANNDDDDRKRVRRDRERKRYQEDPEYAKAQRDGKKTRYSTDKQHAQEKRETERERALERYHTDDDYAKQKRETERDGTSIDADWATSWNEEGGLVEPSDAEQGGNGTLEVHTAPEHRESVTEEGDHMEGPTRNDMEDDETDNVIQLGK</sequence>